<comment type="function">
    <text evidence="6">Catalyzes the 2'-O-methylation of the ribose of cytidine 1402 (C1402) in 16S rRNA.</text>
</comment>
<dbReference type="SUPFAM" id="SSF53790">
    <property type="entry name" value="Tetrapyrrole methylase"/>
    <property type="match status" value="1"/>
</dbReference>
<keyword evidence="9" id="KW-1185">Reference proteome</keyword>
<evidence type="ECO:0000256" key="6">
    <source>
        <dbReference type="HAMAP-Rule" id="MF_01877"/>
    </source>
</evidence>
<evidence type="ECO:0000256" key="3">
    <source>
        <dbReference type="ARBA" id="ARBA00022603"/>
    </source>
</evidence>
<keyword evidence="4 6" id="KW-0808">Transferase</keyword>
<gene>
    <name evidence="6 8" type="primary">rsmI</name>
    <name evidence="8" type="ORF">GCU85_02275</name>
</gene>
<dbReference type="InterPro" id="IPR014777">
    <property type="entry name" value="4pyrrole_Mease_sub1"/>
</dbReference>
<evidence type="ECO:0000256" key="2">
    <source>
        <dbReference type="ARBA" id="ARBA00022552"/>
    </source>
</evidence>
<sequence>MNSTPYGRLYVVATPIGNLDDMTFRAIETLKNVHCIYAEDTRQTSKLLQHFNIQNRVYQLHKHNESQQKHRLEQQLRAGENIAIVSDAGTPLISDPGANTIAYLRDLHHEIRVIPGCSAVTSALSISGLTADYFSFIGFLPTKSNQRKAIFKQFANTQHTVVFFETPHRIIDCLADAMDVLGTDRMLFIARELTKQFEESILCPLSEAQHWIQENPYRCKGEFVLALSPCVKPPINNDWQPLADLMLDQNIPNKSIHQVITQFYNAPKKTVYNYLLNPHEKTE</sequence>
<dbReference type="InterPro" id="IPR035996">
    <property type="entry name" value="4pyrrol_Methylase_sf"/>
</dbReference>
<evidence type="ECO:0000259" key="7">
    <source>
        <dbReference type="Pfam" id="PF00590"/>
    </source>
</evidence>
<dbReference type="FunFam" id="3.30.950.10:FF:000002">
    <property type="entry name" value="Ribosomal RNA small subunit methyltransferase I"/>
    <property type="match status" value="1"/>
</dbReference>
<dbReference type="Proteomes" id="UP000471298">
    <property type="component" value="Unassembled WGS sequence"/>
</dbReference>
<evidence type="ECO:0000256" key="5">
    <source>
        <dbReference type="ARBA" id="ARBA00022691"/>
    </source>
</evidence>
<dbReference type="Gene3D" id="3.40.1010.10">
    <property type="entry name" value="Cobalt-precorrin-4 Transmethylase, Domain 1"/>
    <property type="match status" value="1"/>
</dbReference>
<evidence type="ECO:0000313" key="8">
    <source>
        <dbReference type="EMBL" id="MPV85561.1"/>
    </source>
</evidence>
<dbReference type="EC" id="2.1.1.198" evidence="6"/>
<name>A0A6N7ESN9_9GAMM</name>
<dbReference type="GO" id="GO:0005737">
    <property type="term" value="C:cytoplasm"/>
    <property type="evidence" value="ECO:0007669"/>
    <property type="project" value="UniProtKB-SubCell"/>
</dbReference>
<evidence type="ECO:0000256" key="4">
    <source>
        <dbReference type="ARBA" id="ARBA00022679"/>
    </source>
</evidence>
<keyword evidence="1 6" id="KW-0963">Cytoplasm</keyword>
<dbReference type="EMBL" id="WHNW01000002">
    <property type="protein sequence ID" value="MPV85561.1"/>
    <property type="molecule type" value="Genomic_DNA"/>
</dbReference>
<dbReference type="PIRSF" id="PIRSF005917">
    <property type="entry name" value="MTase_YraL"/>
    <property type="match status" value="1"/>
</dbReference>
<dbReference type="GO" id="GO:0070677">
    <property type="term" value="F:rRNA (cytosine-2'-O-)-methyltransferase activity"/>
    <property type="evidence" value="ECO:0007669"/>
    <property type="project" value="UniProtKB-UniRule"/>
</dbReference>
<dbReference type="PROSITE" id="PS01296">
    <property type="entry name" value="RSMI"/>
    <property type="match status" value="1"/>
</dbReference>
<comment type="subcellular location">
    <subcellularLocation>
        <location evidence="6">Cytoplasm</location>
    </subcellularLocation>
</comment>
<evidence type="ECO:0000313" key="9">
    <source>
        <dbReference type="Proteomes" id="UP000471298"/>
    </source>
</evidence>
<dbReference type="FunCoup" id="A0A6N7ESN9">
    <property type="interactions" value="303"/>
</dbReference>
<dbReference type="InterPro" id="IPR018063">
    <property type="entry name" value="SAM_MeTrfase_RsmI_CS"/>
</dbReference>
<dbReference type="InterPro" id="IPR014776">
    <property type="entry name" value="4pyrrole_Mease_sub2"/>
</dbReference>
<accession>A0A6N7ESN9</accession>
<comment type="similarity">
    <text evidence="6">Belongs to the methyltransferase superfamily. RsmI family.</text>
</comment>
<dbReference type="PANTHER" id="PTHR46111:SF1">
    <property type="entry name" value="RIBOSOMAL RNA SMALL SUBUNIT METHYLTRANSFERASE I"/>
    <property type="match status" value="1"/>
</dbReference>
<dbReference type="AlphaFoldDB" id="A0A6N7ESN9"/>
<reference evidence="8 9" key="1">
    <citation type="submission" date="2019-10" db="EMBL/GenBank/DDBJ databases">
        <title>Cardiobacteriales fam. a chemoheterotrophic member of the order Cardiobacteriales, and proposal of Cardiobacteriales fam. nov.</title>
        <authorList>
            <person name="Wang C."/>
        </authorList>
    </citation>
    <scope>NUCLEOTIDE SEQUENCE [LARGE SCALE GENOMIC DNA]</scope>
    <source>
        <strain evidence="8 9">ML27</strain>
    </source>
</reference>
<dbReference type="CDD" id="cd11648">
    <property type="entry name" value="RsmI"/>
    <property type="match status" value="1"/>
</dbReference>
<comment type="catalytic activity">
    <reaction evidence="6">
        <text>cytidine(1402) in 16S rRNA + S-adenosyl-L-methionine = 2'-O-methylcytidine(1402) in 16S rRNA + S-adenosyl-L-homocysteine + H(+)</text>
        <dbReference type="Rhea" id="RHEA:42924"/>
        <dbReference type="Rhea" id="RHEA-COMP:10285"/>
        <dbReference type="Rhea" id="RHEA-COMP:10286"/>
        <dbReference type="ChEBI" id="CHEBI:15378"/>
        <dbReference type="ChEBI" id="CHEBI:57856"/>
        <dbReference type="ChEBI" id="CHEBI:59789"/>
        <dbReference type="ChEBI" id="CHEBI:74495"/>
        <dbReference type="ChEBI" id="CHEBI:82748"/>
        <dbReference type="EC" id="2.1.1.198"/>
    </reaction>
</comment>
<evidence type="ECO:0000256" key="1">
    <source>
        <dbReference type="ARBA" id="ARBA00022490"/>
    </source>
</evidence>
<dbReference type="NCBIfam" id="TIGR00096">
    <property type="entry name" value="16S rRNA (cytidine(1402)-2'-O)-methyltransferase"/>
    <property type="match status" value="1"/>
</dbReference>
<keyword evidence="2 6" id="KW-0698">rRNA processing</keyword>
<dbReference type="InterPro" id="IPR000878">
    <property type="entry name" value="4pyrrol_Mease"/>
</dbReference>
<keyword evidence="5 6" id="KW-0949">S-adenosyl-L-methionine</keyword>
<comment type="caution">
    <text evidence="8">The sequence shown here is derived from an EMBL/GenBank/DDBJ whole genome shotgun (WGS) entry which is preliminary data.</text>
</comment>
<protein>
    <recommendedName>
        <fullName evidence="6">Ribosomal RNA small subunit methyltransferase I</fullName>
        <ecNumber evidence="6">2.1.1.198</ecNumber>
    </recommendedName>
    <alternativeName>
        <fullName evidence="6">16S rRNA 2'-O-ribose C1402 methyltransferase</fullName>
    </alternativeName>
    <alternativeName>
        <fullName evidence="6">rRNA (cytidine-2'-O-)-methyltransferase RsmI</fullName>
    </alternativeName>
</protein>
<dbReference type="HAMAP" id="MF_01877">
    <property type="entry name" value="16SrRNA_methyltr_I"/>
    <property type="match status" value="1"/>
</dbReference>
<dbReference type="InterPro" id="IPR008189">
    <property type="entry name" value="rRNA_ssu_MeTfrase_I"/>
</dbReference>
<proteinExistence type="inferred from homology"/>
<keyword evidence="3 6" id="KW-0489">Methyltransferase</keyword>
<dbReference type="Gene3D" id="3.30.950.10">
    <property type="entry name" value="Methyltransferase, Cobalt-precorrin-4 Transmethylase, Domain 2"/>
    <property type="match status" value="1"/>
</dbReference>
<dbReference type="InParanoid" id="A0A6N7ESN9"/>
<dbReference type="Pfam" id="PF00590">
    <property type="entry name" value="TP_methylase"/>
    <property type="match status" value="1"/>
</dbReference>
<organism evidence="8 9">
    <name type="scientific">Ostreibacterium oceani</name>
    <dbReference type="NCBI Taxonomy" id="2654998"/>
    <lineage>
        <taxon>Bacteria</taxon>
        <taxon>Pseudomonadati</taxon>
        <taxon>Pseudomonadota</taxon>
        <taxon>Gammaproteobacteria</taxon>
        <taxon>Cardiobacteriales</taxon>
        <taxon>Ostreibacteriaceae</taxon>
        <taxon>Ostreibacterium</taxon>
    </lineage>
</organism>
<dbReference type="PANTHER" id="PTHR46111">
    <property type="entry name" value="RIBOSOMAL RNA SMALL SUBUNIT METHYLTRANSFERASE I"/>
    <property type="match status" value="1"/>
</dbReference>
<dbReference type="RefSeq" id="WP_152808939.1">
    <property type="nucleotide sequence ID" value="NZ_WHNW01000002.1"/>
</dbReference>
<feature type="domain" description="Tetrapyrrole methylase" evidence="7">
    <location>
        <begin position="8"/>
        <end position="208"/>
    </location>
</feature>